<dbReference type="PANTHER" id="PTHR11439">
    <property type="entry name" value="GAG-POL-RELATED RETROTRANSPOSON"/>
    <property type="match status" value="1"/>
</dbReference>
<dbReference type="AlphaFoldDB" id="A0AAU9VC48"/>
<dbReference type="Pfam" id="PF25597">
    <property type="entry name" value="SH3_retrovirus"/>
    <property type="match status" value="1"/>
</dbReference>
<gene>
    <name evidence="3" type="ORF">EEDITHA_LOCUS22904</name>
</gene>
<evidence type="ECO:0008006" key="5">
    <source>
        <dbReference type="Google" id="ProtNLM"/>
    </source>
</evidence>
<dbReference type="EMBL" id="CAKOGL010000051">
    <property type="protein sequence ID" value="CAH2109020.1"/>
    <property type="molecule type" value="Genomic_DNA"/>
</dbReference>
<sequence>MWTGIKPNLQHIRIFGSPVMAHIPKEKRTKFDRKAKKHILVGFSDDIKGNRIYDPVKKQVITSRDVVILEKTEKEKTATVFIESTNSMGEGMEESIVKLELLDKSNSSESEYVNCKKDQNLKEETRHVQEEQQTVNKREARITRKSERYGYANACTTSIGDHGMTYAEAISGPENQQWLQAMAAELQSFKDNQVWEVVDTSDNVSVVQCKWVLKKKHDCDNNVTYRARLVAKGFTQKPGVDYQETFSPVIRHSTLRLLFPLSVQYGMDITYLDVATAFLNSRLKENIFMHIPEGLTVKGQVKHYLGMRININKSKDVITVDQEHYIEELINKFDMSDCNTADTPIECKLNIEKSDICEDGLPYQKLIGSLMYLAVLTRPDIAFSVSYLSQFNNCYSYTHWNYAKKENFKIFIYKTKKYCLKYCKEKAELEGYVDADWASDTTDRRSYTGYCFIKSESAISWESKKQRTVALSSCEAEYMAMSEACREAIYLRNLEIESKGFCNRIVLYSDSQSALKLANNHQSHKRSKHIDVRYNFIRDVINNDIIETKYLPTASMPADLLTKGLPSIKHYRFMKAIGMVKN</sequence>
<protein>
    <recommendedName>
        <fullName evidence="5">Retrovirus-related Pol polyprotein from transposon TNT 1-94</fullName>
    </recommendedName>
</protein>
<evidence type="ECO:0000259" key="2">
    <source>
        <dbReference type="Pfam" id="PF25597"/>
    </source>
</evidence>
<comment type="caution">
    <text evidence="3">The sequence shown here is derived from an EMBL/GenBank/DDBJ whole genome shotgun (WGS) entry which is preliminary data.</text>
</comment>
<keyword evidence="4" id="KW-1185">Reference proteome</keyword>
<dbReference type="Pfam" id="PF07727">
    <property type="entry name" value="RVT_2"/>
    <property type="match status" value="1"/>
</dbReference>
<dbReference type="PANTHER" id="PTHR11439:SF483">
    <property type="entry name" value="PEPTIDE SYNTHASE GLIP-LIKE, PUTATIVE (AFU_ORTHOLOGUE AFUA_3G12920)-RELATED"/>
    <property type="match status" value="1"/>
</dbReference>
<dbReference type="SUPFAM" id="SSF56672">
    <property type="entry name" value="DNA/RNA polymerases"/>
    <property type="match status" value="1"/>
</dbReference>
<dbReference type="InterPro" id="IPR013103">
    <property type="entry name" value="RVT_2"/>
</dbReference>
<dbReference type="CDD" id="cd09272">
    <property type="entry name" value="RNase_HI_RT_Ty1"/>
    <property type="match status" value="1"/>
</dbReference>
<dbReference type="Gene3D" id="3.30.420.10">
    <property type="entry name" value="Ribonuclease H-like superfamily/Ribonuclease H"/>
    <property type="match status" value="1"/>
</dbReference>
<accession>A0AAU9VC48</accession>
<dbReference type="InterPro" id="IPR043502">
    <property type="entry name" value="DNA/RNA_pol_sf"/>
</dbReference>
<dbReference type="InterPro" id="IPR036397">
    <property type="entry name" value="RNaseH_sf"/>
</dbReference>
<reference evidence="3" key="1">
    <citation type="submission" date="2022-03" db="EMBL/GenBank/DDBJ databases">
        <authorList>
            <person name="Tunstrom K."/>
        </authorList>
    </citation>
    <scope>NUCLEOTIDE SEQUENCE</scope>
</reference>
<name>A0AAU9VC48_EUPED</name>
<evidence type="ECO:0000313" key="4">
    <source>
        <dbReference type="Proteomes" id="UP001153954"/>
    </source>
</evidence>
<dbReference type="GO" id="GO:0003676">
    <property type="term" value="F:nucleic acid binding"/>
    <property type="evidence" value="ECO:0007669"/>
    <property type="project" value="InterPro"/>
</dbReference>
<organism evidence="3 4">
    <name type="scientific">Euphydryas editha</name>
    <name type="common">Edith's checkerspot</name>
    <dbReference type="NCBI Taxonomy" id="104508"/>
    <lineage>
        <taxon>Eukaryota</taxon>
        <taxon>Metazoa</taxon>
        <taxon>Ecdysozoa</taxon>
        <taxon>Arthropoda</taxon>
        <taxon>Hexapoda</taxon>
        <taxon>Insecta</taxon>
        <taxon>Pterygota</taxon>
        <taxon>Neoptera</taxon>
        <taxon>Endopterygota</taxon>
        <taxon>Lepidoptera</taxon>
        <taxon>Glossata</taxon>
        <taxon>Ditrysia</taxon>
        <taxon>Papilionoidea</taxon>
        <taxon>Nymphalidae</taxon>
        <taxon>Nymphalinae</taxon>
        <taxon>Euphydryas</taxon>
    </lineage>
</organism>
<proteinExistence type="predicted"/>
<feature type="domain" description="Retroviral polymerase SH3-like" evidence="2">
    <location>
        <begin position="17"/>
        <end position="75"/>
    </location>
</feature>
<feature type="domain" description="Reverse transcriptase Ty1/copia-type" evidence="1">
    <location>
        <begin position="192"/>
        <end position="300"/>
    </location>
</feature>
<dbReference type="Proteomes" id="UP001153954">
    <property type="component" value="Unassembled WGS sequence"/>
</dbReference>
<dbReference type="InterPro" id="IPR057670">
    <property type="entry name" value="SH3_retrovirus"/>
</dbReference>
<evidence type="ECO:0000313" key="3">
    <source>
        <dbReference type="EMBL" id="CAH2109020.1"/>
    </source>
</evidence>
<evidence type="ECO:0000259" key="1">
    <source>
        <dbReference type="Pfam" id="PF07727"/>
    </source>
</evidence>
<dbReference type="GO" id="GO:0071897">
    <property type="term" value="P:DNA biosynthetic process"/>
    <property type="evidence" value="ECO:0007669"/>
    <property type="project" value="UniProtKB-ARBA"/>
</dbReference>